<feature type="signal peptide" evidence="1">
    <location>
        <begin position="1"/>
        <end position="23"/>
    </location>
</feature>
<gene>
    <name evidence="2" type="ORF">AKO1_001991</name>
</gene>
<evidence type="ECO:0000256" key="1">
    <source>
        <dbReference type="SAM" id="SignalP"/>
    </source>
</evidence>
<keyword evidence="1" id="KW-0732">Signal</keyword>
<evidence type="ECO:0000313" key="2">
    <source>
        <dbReference type="EMBL" id="KAL0486364.1"/>
    </source>
</evidence>
<proteinExistence type="predicted"/>
<sequence length="185" mass="19964">MNKTFSLLAVLVLLLPFIAVVDASLSFQAKSANIKPTFYELLGLDESSEDMIYRELENIAQLPSSRMCQKCEKGCTGEDSFSDKCKNYCNNGGCEQTPEFADNGRKCDLCKTVVKKLVIQVGCGGAKVRLASCLALAETVIGTVVCGAIVLAANKVIKEICAKYTKIDVIAQEVANRVCPAVHLC</sequence>
<keyword evidence="3" id="KW-1185">Reference proteome</keyword>
<reference evidence="2 3" key="1">
    <citation type="submission" date="2024-03" db="EMBL/GenBank/DDBJ databases">
        <title>The Acrasis kona genome and developmental transcriptomes reveal deep origins of eukaryotic multicellular pathways.</title>
        <authorList>
            <person name="Sheikh S."/>
            <person name="Fu C.-J."/>
            <person name="Brown M.W."/>
            <person name="Baldauf S.L."/>
        </authorList>
    </citation>
    <scope>NUCLEOTIDE SEQUENCE [LARGE SCALE GENOMIC DNA]</scope>
    <source>
        <strain evidence="2 3">ATCC MYA-3509</strain>
    </source>
</reference>
<accession>A0AAW2ZAQ4</accession>
<dbReference type="AlphaFoldDB" id="A0AAW2ZAQ4"/>
<evidence type="ECO:0000313" key="3">
    <source>
        <dbReference type="Proteomes" id="UP001431209"/>
    </source>
</evidence>
<protein>
    <submittedName>
        <fullName evidence="2">Uncharacterized protein</fullName>
    </submittedName>
</protein>
<name>A0AAW2ZAQ4_9EUKA</name>
<comment type="caution">
    <text evidence="2">The sequence shown here is derived from an EMBL/GenBank/DDBJ whole genome shotgun (WGS) entry which is preliminary data.</text>
</comment>
<dbReference type="EMBL" id="JAOPGA020001227">
    <property type="protein sequence ID" value="KAL0486364.1"/>
    <property type="molecule type" value="Genomic_DNA"/>
</dbReference>
<dbReference type="Proteomes" id="UP001431209">
    <property type="component" value="Unassembled WGS sequence"/>
</dbReference>
<feature type="chain" id="PRO_5043542637" evidence="1">
    <location>
        <begin position="24"/>
        <end position="185"/>
    </location>
</feature>
<organism evidence="2 3">
    <name type="scientific">Acrasis kona</name>
    <dbReference type="NCBI Taxonomy" id="1008807"/>
    <lineage>
        <taxon>Eukaryota</taxon>
        <taxon>Discoba</taxon>
        <taxon>Heterolobosea</taxon>
        <taxon>Tetramitia</taxon>
        <taxon>Eutetramitia</taxon>
        <taxon>Acrasidae</taxon>
        <taxon>Acrasis</taxon>
    </lineage>
</organism>